<feature type="domain" description="GGDEF" evidence="5">
    <location>
        <begin position="539"/>
        <end position="679"/>
    </location>
</feature>
<keyword evidence="1" id="KW-0812">Transmembrane</keyword>
<dbReference type="Pfam" id="PF13185">
    <property type="entry name" value="GAF_2"/>
    <property type="match status" value="1"/>
</dbReference>
<dbReference type="NCBIfam" id="TIGR00254">
    <property type="entry name" value="GGDEF"/>
    <property type="match status" value="1"/>
</dbReference>
<dbReference type="CDD" id="cd01949">
    <property type="entry name" value="GGDEF"/>
    <property type="match status" value="1"/>
</dbReference>
<feature type="domain" description="PAS" evidence="2">
    <location>
        <begin position="93"/>
        <end position="143"/>
    </location>
</feature>
<dbReference type="InterPro" id="IPR003018">
    <property type="entry name" value="GAF"/>
</dbReference>
<dbReference type="FunFam" id="3.20.20.450:FF:000001">
    <property type="entry name" value="Cyclic di-GMP phosphodiesterase yahA"/>
    <property type="match status" value="1"/>
</dbReference>
<dbReference type="InterPro" id="IPR000160">
    <property type="entry name" value="GGDEF_dom"/>
</dbReference>
<dbReference type="SUPFAM" id="SSF55781">
    <property type="entry name" value="GAF domain-like"/>
    <property type="match status" value="1"/>
</dbReference>
<dbReference type="SUPFAM" id="SSF55785">
    <property type="entry name" value="PYP-like sensor domain (PAS domain)"/>
    <property type="match status" value="2"/>
</dbReference>
<evidence type="ECO:0000256" key="1">
    <source>
        <dbReference type="SAM" id="Phobius"/>
    </source>
</evidence>
<dbReference type="Pfam" id="PF00990">
    <property type="entry name" value="GGDEF"/>
    <property type="match status" value="1"/>
</dbReference>
<dbReference type="InterPro" id="IPR001633">
    <property type="entry name" value="EAL_dom"/>
</dbReference>
<keyword evidence="1" id="KW-0472">Membrane</keyword>
<dbReference type="SMART" id="SM00267">
    <property type="entry name" value="GGDEF"/>
    <property type="match status" value="1"/>
</dbReference>
<dbReference type="Pfam" id="PF08447">
    <property type="entry name" value="PAS_3"/>
    <property type="match status" value="1"/>
</dbReference>
<evidence type="ECO:0000313" key="6">
    <source>
        <dbReference type="EMBL" id="AWV87845.1"/>
    </source>
</evidence>
<dbReference type="RefSeq" id="WP_111331068.1">
    <property type="nucleotide sequence ID" value="NZ_CP030032.1"/>
</dbReference>
<evidence type="ECO:0000259" key="4">
    <source>
        <dbReference type="PROSITE" id="PS50883"/>
    </source>
</evidence>
<dbReference type="InterPro" id="IPR000700">
    <property type="entry name" value="PAS-assoc_C"/>
</dbReference>
<reference evidence="6 7" key="1">
    <citation type="submission" date="2018-06" db="EMBL/GenBank/DDBJ databases">
        <title>Lujinxingia sediminis gen. nov. sp. nov., a new facultative anaerobic member of the class Deltaproteobacteria, and proposal of Lujinxingaceae fam. nov.</title>
        <authorList>
            <person name="Guo L.-Y."/>
            <person name="Li C.-M."/>
            <person name="Wang S."/>
            <person name="Du Z.-J."/>
        </authorList>
    </citation>
    <scope>NUCLEOTIDE SEQUENCE [LARGE SCALE GENOMIC DNA]</scope>
    <source>
        <strain evidence="6 7">FA350</strain>
    </source>
</reference>
<dbReference type="InterPro" id="IPR043128">
    <property type="entry name" value="Rev_trsase/Diguanyl_cyclase"/>
</dbReference>
<accession>A0A2Z4FGL7</accession>
<evidence type="ECO:0000313" key="7">
    <source>
        <dbReference type="Proteomes" id="UP000249799"/>
    </source>
</evidence>
<dbReference type="Proteomes" id="UP000249799">
    <property type="component" value="Chromosome"/>
</dbReference>
<dbReference type="Gene3D" id="3.30.450.40">
    <property type="match status" value="1"/>
</dbReference>
<feature type="domain" description="PAS" evidence="2">
    <location>
        <begin position="381"/>
        <end position="454"/>
    </location>
</feature>
<evidence type="ECO:0000259" key="3">
    <source>
        <dbReference type="PROSITE" id="PS50113"/>
    </source>
</evidence>
<dbReference type="PANTHER" id="PTHR44757:SF2">
    <property type="entry name" value="BIOFILM ARCHITECTURE MAINTENANCE PROTEIN MBAA"/>
    <property type="match status" value="1"/>
</dbReference>
<dbReference type="AlphaFoldDB" id="A0A2Z4FGL7"/>
<feature type="domain" description="PAC" evidence="3">
    <location>
        <begin position="457"/>
        <end position="510"/>
    </location>
</feature>
<dbReference type="KEGG" id="bsed:DN745_00250"/>
<feature type="transmembrane region" description="Helical" evidence="1">
    <location>
        <begin position="20"/>
        <end position="43"/>
    </location>
</feature>
<dbReference type="PROSITE" id="PS50887">
    <property type="entry name" value="GGDEF"/>
    <property type="match status" value="1"/>
</dbReference>
<keyword evidence="7" id="KW-1185">Reference proteome</keyword>
<feature type="transmembrane region" description="Helical" evidence="1">
    <location>
        <begin position="55"/>
        <end position="76"/>
    </location>
</feature>
<dbReference type="InterPro" id="IPR035965">
    <property type="entry name" value="PAS-like_dom_sf"/>
</dbReference>
<dbReference type="Pfam" id="PF00563">
    <property type="entry name" value="EAL"/>
    <property type="match status" value="1"/>
</dbReference>
<dbReference type="PROSITE" id="PS50112">
    <property type="entry name" value="PAS"/>
    <property type="match status" value="2"/>
</dbReference>
<dbReference type="SMART" id="SM00086">
    <property type="entry name" value="PAC"/>
    <property type="match status" value="2"/>
</dbReference>
<dbReference type="InterPro" id="IPR029016">
    <property type="entry name" value="GAF-like_dom_sf"/>
</dbReference>
<protein>
    <recommendedName>
        <fullName evidence="8">Diguanylate cyclase</fullName>
    </recommendedName>
</protein>
<dbReference type="EMBL" id="CP030032">
    <property type="protein sequence ID" value="AWV87845.1"/>
    <property type="molecule type" value="Genomic_DNA"/>
</dbReference>
<dbReference type="SMART" id="SM00052">
    <property type="entry name" value="EAL"/>
    <property type="match status" value="1"/>
</dbReference>
<sequence length="956" mass="106896">MSNMNQADKAQVPADGRDVSVAALAVGYAVAMGVWVFGSRALIEAVGLDISDSFVWRFLPEIGVVLITAGLFFGVIRCYQASLRVWKQELHARERELEGIAATVANGIIIVDLNDRILRVNQAFCDLFGYEYDEIVGKTTEFLAVEGQPLESQPRQVLEAAKKAGVWHGQVLRCTQDGSALPVRLSIAPILGVHGDIVAFVGDYQDFRAATEAREHVEGLGAVVESLSQEMDVEKLGRKAVNAAMLLTGADMGGVALQNDDGLMAYRWTVGATPQEQESLSQPFDADGKITGKVMQDFCSIIVDNYPESDLTHRHFEDIGFSSILASPITVAGECVGVLSLAMRGGCDGFDQRHITLVEAIARQIGVALQRHELFSEIRKSERRFRLMVETVPDIMYMSGFPNFDLSYISPAAETLLGVRIEDCDADPLFWHELIEPADRARVHESILAQIETSDEYIVEYRLWHADRKRKLWFEDRGHVRRDEDGERVSVAGVMVNITDRKRAEERLEYIAYFDTMTGLPNRVRFLEELEEKIAAPNAVGALFYVDVDRFHLVNDILGHEAGDELIVEVARRLREVYGEDALLARPNADEYLIYLDGTNFEGDEAQRIDGVRAQADKLLTAMKMPVKLLGNESFVTLSVGISLYPSDADDADTLVKHAHRAVNRSKEMGRSGYCFYAGELARRQQHLLSLNTQLHHALERDEFLVYYQPIIDLNTGAMVGVEALLRWKSPEDGMISPGVFIPIAEENGLIVPIGDWVLDEVCRQLAQWQKQGLKLYAAINLSTRQLWRDRMVDKISDAISRHNISPKDIELEITESATMKGPNSIESIMAQMHERGLNISIDDFGTGYSSLERLKHMPVRTLKIDRSFVDGVPGSPRDANIVTTVVQLARNFQMNSLAEGIETPAQWRFLLDLGCLFGQGFYFSRPVPPEQIEAMCREDKRWSLEEVEASLLLPT</sequence>
<keyword evidence="1" id="KW-1133">Transmembrane helix</keyword>
<dbReference type="SMART" id="SM00091">
    <property type="entry name" value="PAS"/>
    <property type="match status" value="2"/>
</dbReference>
<dbReference type="InterPro" id="IPR000014">
    <property type="entry name" value="PAS"/>
</dbReference>
<dbReference type="InterPro" id="IPR035919">
    <property type="entry name" value="EAL_sf"/>
</dbReference>
<dbReference type="Gene3D" id="3.30.450.20">
    <property type="entry name" value="PAS domain"/>
    <property type="match status" value="2"/>
</dbReference>
<dbReference type="SUPFAM" id="SSF141868">
    <property type="entry name" value="EAL domain-like"/>
    <property type="match status" value="1"/>
</dbReference>
<dbReference type="PROSITE" id="PS50113">
    <property type="entry name" value="PAC"/>
    <property type="match status" value="1"/>
</dbReference>
<dbReference type="InterPro" id="IPR001610">
    <property type="entry name" value="PAC"/>
</dbReference>
<dbReference type="InterPro" id="IPR029787">
    <property type="entry name" value="Nucleotide_cyclase"/>
</dbReference>
<dbReference type="Gene3D" id="3.20.20.450">
    <property type="entry name" value="EAL domain"/>
    <property type="match status" value="1"/>
</dbReference>
<dbReference type="CDD" id="cd00130">
    <property type="entry name" value="PAS"/>
    <property type="match status" value="2"/>
</dbReference>
<organism evidence="6 7">
    <name type="scientific">Bradymonas sediminis</name>
    <dbReference type="NCBI Taxonomy" id="1548548"/>
    <lineage>
        <taxon>Bacteria</taxon>
        <taxon>Deltaproteobacteria</taxon>
        <taxon>Bradymonadales</taxon>
        <taxon>Bradymonadaceae</taxon>
        <taxon>Bradymonas</taxon>
    </lineage>
</organism>
<proteinExistence type="predicted"/>
<dbReference type="PROSITE" id="PS50883">
    <property type="entry name" value="EAL"/>
    <property type="match status" value="1"/>
</dbReference>
<dbReference type="CDD" id="cd01948">
    <property type="entry name" value="EAL"/>
    <property type="match status" value="1"/>
</dbReference>
<dbReference type="NCBIfam" id="TIGR00229">
    <property type="entry name" value="sensory_box"/>
    <property type="match status" value="2"/>
</dbReference>
<dbReference type="SMART" id="SM00065">
    <property type="entry name" value="GAF"/>
    <property type="match status" value="1"/>
</dbReference>
<feature type="domain" description="EAL" evidence="4">
    <location>
        <begin position="688"/>
        <end position="941"/>
    </location>
</feature>
<gene>
    <name evidence="6" type="ORF">DN745_00250</name>
</gene>
<name>A0A2Z4FGL7_9DELT</name>
<dbReference type="InterPro" id="IPR052155">
    <property type="entry name" value="Biofilm_reg_signaling"/>
</dbReference>
<dbReference type="Gene3D" id="3.30.70.270">
    <property type="match status" value="1"/>
</dbReference>
<dbReference type="SUPFAM" id="SSF55073">
    <property type="entry name" value="Nucleotide cyclase"/>
    <property type="match status" value="1"/>
</dbReference>
<evidence type="ECO:0008006" key="8">
    <source>
        <dbReference type="Google" id="ProtNLM"/>
    </source>
</evidence>
<dbReference type="Pfam" id="PF13426">
    <property type="entry name" value="PAS_9"/>
    <property type="match status" value="1"/>
</dbReference>
<dbReference type="InterPro" id="IPR013655">
    <property type="entry name" value="PAS_fold_3"/>
</dbReference>
<dbReference type="PANTHER" id="PTHR44757">
    <property type="entry name" value="DIGUANYLATE CYCLASE DGCP"/>
    <property type="match status" value="1"/>
</dbReference>
<evidence type="ECO:0000259" key="5">
    <source>
        <dbReference type="PROSITE" id="PS50887"/>
    </source>
</evidence>
<evidence type="ECO:0000259" key="2">
    <source>
        <dbReference type="PROSITE" id="PS50112"/>
    </source>
</evidence>
<dbReference type="OrthoDB" id="7673416at2"/>